<dbReference type="OrthoDB" id="686549at2759"/>
<name>A0A6G1FAF8_9ORYZ</name>
<protein>
    <submittedName>
        <fullName evidence="1">Uncharacterized protein</fullName>
    </submittedName>
</protein>
<evidence type="ECO:0000313" key="2">
    <source>
        <dbReference type="Proteomes" id="UP000479710"/>
    </source>
</evidence>
<dbReference type="EMBL" id="SPHZ02000001">
    <property type="protein sequence ID" value="KAF0933813.1"/>
    <property type="molecule type" value="Genomic_DNA"/>
</dbReference>
<organism evidence="1 2">
    <name type="scientific">Oryza meyeriana var. granulata</name>
    <dbReference type="NCBI Taxonomy" id="110450"/>
    <lineage>
        <taxon>Eukaryota</taxon>
        <taxon>Viridiplantae</taxon>
        <taxon>Streptophyta</taxon>
        <taxon>Embryophyta</taxon>
        <taxon>Tracheophyta</taxon>
        <taxon>Spermatophyta</taxon>
        <taxon>Magnoliopsida</taxon>
        <taxon>Liliopsida</taxon>
        <taxon>Poales</taxon>
        <taxon>Poaceae</taxon>
        <taxon>BOP clade</taxon>
        <taxon>Oryzoideae</taxon>
        <taxon>Oryzeae</taxon>
        <taxon>Oryzinae</taxon>
        <taxon>Oryza</taxon>
        <taxon>Oryza meyeriana</taxon>
    </lineage>
</organism>
<sequence length="132" mass="14864">MSYEDKTVDEKLPICPIAACRGKFYFNGTADELGVLEFCPAPVFSKITISDVIDGFFGYMNYAHVYLVESDDELNMACTLFGFDLKTIYEVKEPIRWISRDNGGAELKSSVIARSLCSHGILVLRMRLRSMS</sequence>
<accession>A0A6G1FAF8</accession>
<comment type="caution">
    <text evidence="1">The sequence shown here is derived from an EMBL/GenBank/DDBJ whole genome shotgun (WGS) entry which is preliminary data.</text>
</comment>
<reference evidence="1 2" key="1">
    <citation type="submission" date="2019-11" db="EMBL/GenBank/DDBJ databases">
        <title>Whole genome sequence of Oryza granulata.</title>
        <authorList>
            <person name="Li W."/>
        </authorList>
    </citation>
    <scope>NUCLEOTIDE SEQUENCE [LARGE SCALE GENOMIC DNA]</scope>
    <source>
        <strain evidence="2">cv. Menghai</strain>
        <tissue evidence="1">Leaf</tissue>
    </source>
</reference>
<dbReference type="Proteomes" id="UP000479710">
    <property type="component" value="Unassembled WGS sequence"/>
</dbReference>
<keyword evidence="2" id="KW-1185">Reference proteome</keyword>
<proteinExistence type="predicted"/>
<dbReference type="AlphaFoldDB" id="A0A6G1FAF8"/>
<gene>
    <name evidence="1" type="ORF">E2562_019270</name>
</gene>
<evidence type="ECO:0000313" key="1">
    <source>
        <dbReference type="EMBL" id="KAF0933813.1"/>
    </source>
</evidence>